<dbReference type="EMBL" id="FOVF01000001">
    <property type="protein sequence ID" value="SFM96033.1"/>
    <property type="molecule type" value="Genomic_DNA"/>
</dbReference>
<dbReference type="SMART" id="SM00671">
    <property type="entry name" value="SEL1"/>
    <property type="match status" value="2"/>
</dbReference>
<dbReference type="InterPro" id="IPR011600">
    <property type="entry name" value="Pept_C14_caspase"/>
</dbReference>
<sequence>MKIIHSCLAAALVVAGSPSKAAESWKPYVTSNGAMAGVQPIDAMMVVDCLLPGQMRRSGAMSYMGPRLPVKTTAQLCAMRGGEYTEYDRASMTSSLAVWMDKAKGGDATAQFYVGQIYEKGMDTAPDYEEAAKWYRKAAGSGSNEAKLSLAAMMESGRGMPVDTTAAVNLYREAMGITGDDLISADEANSRVAEVERRNAQLRSELAMQRAEADSQVKRLQGEVAALQSANASQQRDQKKMAALERSLKDAMTQRAEADRKLAEASDKPPGDQSGGLAQTRSVPAPLVSAGTAAPVAAKGVKFGKYHALIIGVQNYISYDPLKTPISDARAIADVLEKRYGFETTTLLDADFSSIVGGIVQLSTKIGPDDNVLIYFAGHGVLNAAQRGFWLPLDARQSERSPALPTETLAEFLAMFKARSVLVIADSCFGSALSGSVSSYTGGPAEYVDGIPSGYLSRRARYVLSSGGLSPVLDQAGDGHSVFASALLKVLRENDRILTQTGLERALVEPVRVSSQKIGIVQSPDLKKVREAGDAGGAFFLVPRSMPEKG</sequence>
<dbReference type="SUPFAM" id="SSF81901">
    <property type="entry name" value="HCP-like"/>
    <property type="match status" value="1"/>
</dbReference>
<reference evidence="4 5" key="1">
    <citation type="submission" date="2016-10" db="EMBL/GenBank/DDBJ databases">
        <authorList>
            <person name="de Groot N.N."/>
        </authorList>
    </citation>
    <scope>NUCLEOTIDE SEQUENCE [LARGE SCALE GENOMIC DNA]</scope>
    <source>
        <strain evidence="4 5">CGMCC 1.7659</strain>
    </source>
</reference>
<dbReference type="Gene3D" id="1.25.40.10">
    <property type="entry name" value="Tetratricopeptide repeat domain"/>
    <property type="match status" value="1"/>
</dbReference>
<accession>A0A1I4V4H2</accession>
<dbReference type="InterPro" id="IPR006597">
    <property type="entry name" value="Sel1-like"/>
</dbReference>
<protein>
    <submittedName>
        <fullName evidence="4">Sel1 repeat-containing protein</fullName>
    </submittedName>
</protein>
<dbReference type="Pfam" id="PF00656">
    <property type="entry name" value="Peptidase_C14"/>
    <property type="match status" value="1"/>
</dbReference>
<evidence type="ECO:0000259" key="3">
    <source>
        <dbReference type="Pfam" id="PF00656"/>
    </source>
</evidence>
<dbReference type="GO" id="GO:0006508">
    <property type="term" value="P:proteolysis"/>
    <property type="evidence" value="ECO:0007669"/>
    <property type="project" value="InterPro"/>
</dbReference>
<proteinExistence type="predicted"/>
<dbReference type="Pfam" id="PF08238">
    <property type="entry name" value="Sel1"/>
    <property type="match status" value="2"/>
</dbReference>
<evidence type="ECO:0000313" key="5">
    <source>
        <dbReference type="Proteomes" id="UP000198575"/>
    </source>
</evidence>
<dbReference type="PANTHER" id="PTHR22576">
    <property type="entry name" value="MUCOSA ASSOCIATED LYMPHOID TISSUE LYMPHOMA TRANSLOCATION PROTEIN 1/PARACASPASE"/>
    <property type="match status" value="1"/>
</dbReference>
<dbReference type="Proteomes" id="UP000198575">
    <property type="component" value="Unassembled WGS sequence"/>
</dbReference>
<feature type="chain" id="PRO_5011681982" evidence="2">
    <location>
        <begin position="22"/>
        <end position="550"/>
    </location>
</feature>
<dbReference type="RefSeq" id="WP_175497785.1">
    <property type="nucleotide sequence ID" value="NZ_FOVF01000001.1"/>
</dbReference>
<keyword evidence="2" id="KW-0732">Signal</keyword>
<dbReference type="InterPro" id="IPR029030">
    <property type="entry name" value="Caspase-like_dom_sf"/>
</dbReference>
<dbReference type="InterPro" id="IPR052039">
    <property type="entry name" value="Caspase-related_regulators"/>
</dbReference>
<dbReference type="PANTHER" id="PTHR22576:SF37">
    <property type="entry name" value="MUCOSA-ASSOCIATED LYMPHOID TISSUE LYMPHOMA TRANSLOCATION PROTEIN 1"/>
    <property type="match status" value="1"/>
</dbReference>
<evidence type="ECO:0000256" key="2">
    <source>
        <dbReference type="SAM" id="SignalP"/>
    </source>
</evidence>
<feature type="signal peptide" evidence="2">
    <location>
        <begin position="1"/>
        <end position="21"/>
    </location>
</feature>
<keyword evidence="5" id="KW-1185">Reference proteome</keyword>
<dbReference type="SUPFAM" id="SSF52129">
    <property type="entry name" value="Caspase-like"/>
    <property type="match status" value="1"/>
</dbReference>
<dbReference type="InterPro" id="IPR011990">
    <property type="entry name" value="TPR-like_helical_dom_sf"/>
</dbReference>
<feature type="domain" description="Peptidase C14 caspase" evidence="3">
    <location>
        <begin position="307"/>
        <end position="496"/>
    </location>
</feature>
<dbReference type="STRING" id="578942.SAMN05216289_101110"/>
<gene>
    <name evidence="4" type="ORF">SAMN05216289_101110</name>
</gene>
<evidence type="ECO:0000256" key="1">
    <source>
        <dbReference type="SAM" id="MobiDB-lite"/>
    </source>
</evidence>
<name>A0A1I4V4H2_9GAMM</name>
<dbReference type="AlphaFoldDB" id="A0A1I4V4H2"/>
<feature type="region of interest" description="Disordered" evidence="1">
    <location>
        <begin position="253"/>
        <end position="279"/>
    </location>
</feature>
<evidence type="ECO:0000313" key="4">
    <source>
        <dbReference type="EMBL" id="SFM96033.1"/>
    </source>
</evidence>
<dbReference type="Gene3D" id="3.40.50.1460">
    <property type="match status" value="1"/>
</dbReference>
<dbReference type="GO" id="GO:0004197">
    <property type="term" value="F:cysteine-type endopeptidase activity"/>
    <property type="evidence" value="ECO:0007669"/>
    <property type="project" value="InterPro"/>
</dbReference>
<organism evidence="4 5">
    <name type="scientific">Dokdonella immobilis</name>
    <dbReference type="NCBI Taxonomy" id="578942"/>
    <lineage>
        <taxon>Bacteria</taxon>
        <taxon>Pseudomonadati</taxon>
        <taxon>Pseudomonadota</taxon>
        <taxon>Gammaproteobacteria</taxon>
        <taxon>Lysobacterales</taxon>
        <taxon>Rhodanobacteraceae</taxon>
        <taxon>Dokdonella</taxon>
    </lineage>
</organism>
<feature type="compositionally biased region" description="Basic and acidic residues" evidence="1">
    <location>
        <begin position="256"/>
        <end position="270"/>
    </location>
</feature>